<evidence type="ECO:0000256" key="3">
    <source>
        <dbReference type="ARBA" id="ARBA00022692"/>
    </source>
</evidence>
<dbReference type="InterPro" id="IPR010131">
    <property type="entry name" value="MdtP/NodT-like"/>
</dbReference>
<keyword evidence="6" id="KW-0564">Palmitate</keyword>
<evidence type="ECO:0000256" key="7">
    <source>
        <dbReference type="ARBA" id="ARBA00023288"/>
    </source>
</evidence>
<evidence type="ECO:0000256" key="2">
    <source>
        <dbReference type="ARBA" id="ARBA00022452"/>
    </source>
</evidence>
<dbReference type="NCBIfam" id="TIGR01845">
    <property type="entry name" value="outer_NodT"/>
    <property type="match status" value="1"/>
</dbReference>
<dbReference type="Gene3D" id="2.20.200.10">
    <property type="entry name" value="Outer membrane efflux proteins (OEP)"/>
    <property type="match status" value="1"/>
</dbReference>
<keyword evidence="4" id="KW-0732">Signal</keyword>
<gene>
    <name evidence="8" type="ORF">AMST5_00915</name>
</gene>
<evidence type="ECO:0000256" key="5">
    <source>
        <dbReference type="ARBA" id="ARBA00023136"/>
    </source>
</evidence>
<organism evidence="8">
    <name type="scientific">freshwater sediment metagenome</name>
    <dbReference type="NCBI Taxonomy" id="556182"/>
    <lineage>
        <taxon>unclassified sequences</taxon>
        <taxon>metagenomes</taxon>
        <taxon>ecological metagenomes</taxon>
    </lineage>
</organism>
<dbReference type="AlphaFoldDB" id="A0AA48M0L2"/>
<dbReference type="PANTHER" id="PTHR30203:SF20">
    <property type="entry name" value="MULTIDRUG RESISTANCE OUTER MEMBRANE PROTEIN MDTP-RELATED"/>
    <property type="match status" value="1"/>
</dbReference>
<keyword evidence="7" id="KW-0449">Lipoprotein</keyword>
<dbReference type="GO" id="GO:0015562">
    <property type="term" value="F:efflux transmembrane transporter activity"/>
    <property type="evidence" value="ECO:0007669"/>
    <property type="project" value="InterPro"/>
</dbReference>
<name>A0AA48M0L2_9ZZZZ</name>
<comment type="subcellular location">
    <subcellularLocation>
        <location evidence="1">Membrane</location>
    </subcellularLocation>
</comment>
<dbReference type="PROSITE" id="PS51257">
    <property type="entry name" value="PROKAR_LIPOPROTEIN"/>
    <property type="match status" value="1"/>
</dbReference>
<keyword evidence="3" id="KW-0812">Transmembrane</keyword>
<dbReference type="PANTHER" id="PTHR30203">
    <property type="entry name" value="OUTER MEMBRANE CATION EFFLUX PROTEIN"/>
    <property type="match status" value="1"/>
</dbReference>
<evidence type="ECO:0000256" key="1">
    <source>
        <dbReference type="ARBA" id="ARBA00004370"/>
    </source>
</evidence>
<dbReference type="SUPFAM" id="SSF56954">
    <property type="entry name" value="Outer membrane efflux proteins (OEP)"/>
    <property type="match status" value="1"/>
</dbReference>
<keyword evidence="2" id="KW-1134">Transmembrane beta strand</keyword>
<dbReference type="InterPro" id="IPR003423">
    <property type="entry name" value="OMP_efflux"/>
</dbReference>
<dbReference type="GO" id="GO:0016020">
    <property type="term" value="C:membrane"/>
    <property type="evidence" value="ECO:0007669"/>
    <property type="project" value="UniProtKB-SubCell"/>
</dbReference>
<keyword evidence="5" id="KW-0472">Membrane</keyword>
<accession>A0AA48M0L2</accession>
<protein>
    <recommendedName>
        <fullName evidence="9">RND transporter</fullName>
    </recommendedName>
</protein>
<sequence>MRHRVKNLPAGFRAGAARLTGAAPLVLSLAGCAPTGSLDRAEFMGPPAMTRTIAASGVKSVSSEKGWPGQQWWRVFRSADLDRVMDKALLDNQNLRKAADTLREAEGAVDIASSRLTPYVEADLSYKQYRYAEKGVAAGLNPLQGGKEKSAAFLNPISAKWELDFWGKNRALLDAAIGDALAQEGEFEQTRLLLTTSVARAYLRGYILADQLKLARELTGLRRELRQLAETRYNTGIEILDVVQIARANEEAAVRREAALVAAIEIQENALARLMGEGPDVARGLFAGKKTVAPAQPALPKYLPIELLAHRPDLMAALRRAEAWSERIHAAKALFLPSIDLSVSAGLEASVTSTQFAKLGGYLFNPGAMVYSVTPGLHLPIFQGGKLSGNLEVQRADYDQAVDTYNETLLTAAQQVADALATLKRAKAEYESQSRFIAARRAELNLARIRLRDGLRDRREYVQEYADMLDAVFIQRGIEGDRLIASVDLFQALGGGYDAGPQAYGPRPAPETDPLTPVVDAVQSLGGG</sequence>
<dbReference type="EMBL" id="OY288114">
    <property type="protein sequence ID" value="CAJ0856343.1"/>
    <property type="molecule type" value="Genomic_DNA"/>
</dbReference>
<evidence type="ECO:0000313" key="8">
    <source>
        <dbReference type="EMBL" id="CAJ0856343.1"/>
    </source>
</evidence>
<dbReference type="Pfam" id="PF02321">
    <property type="entry name" value="OEP"/>
    <property type="match status" value="2"/>
</dbReference>
<evidence type="ECO:0000256" key="6">
    <source>
        <dbReference type="ARBA" id="ARBA00023139"/>
    </source>
</evidence>
<evidence type="ECO:0008006" key="9">
    <source>
        <dbReference type="Google" id="ProtNLM"/>
    </source>
</evidence>
<reference evidence="8" key="1">
    <citation type="submission" date="2023-07" db="EMBL/GenBank/DDBJ databases">
        <authorList>
            <person name="Pelsma A.J. K."/>
        </authorList>
    </citation>
    <scope>NUCLEOTIDE SEQUENCE</scope>
</reference>
<evidence type="ECO:0000256" key="4">
    <source>
        <dbReference type="ARBA" id="ARBA00022729"/>
    </source>
</evidence>
<dbReference type="Gene3D" id="1.20.1600.10">
    <property type="entry name" value="Outer membrane efflux proteins (OEP)"/>
    <property type="match status" value="1"/>
</dbReference>
<proteinExistence type="predicted"/>